<dbReference type="InterPro" id="IPR036388">
    <property type="entry name" value="WH-like_DNA-bd_sf"/>
</dbReference>
<accession>A0A150PWJ4</accession>
<keyword evidence="1" id="KW-0805">Transcription regulation</keyword>
<dbReference type="GO" id="GO:0003677">
    <property type="term" value="F:DNA binding"/>
    <property type="evidence" value="ECO:0007669"/>
    <property type="project" value="UniProtKB-KW"/>
</dbReference>
<sequence>MRSSQAAPPPEKGSRLGEVLDFMKLLWAVDHGLQSTSKRMEAKMGVTGPQRLVIRIVGRYPGISAGQLADIMQLHPSTLTGVLKRLQERGIIERRVDPNDGRRALLGLTPRGRELDSLRTGTVESAVRQALKAMPRRKLEAAQDVLAAVAEALQPQQDDA</sequence>
<feature type="domain" description="HTH marR-type" evidence="4">
    <location>
        <begin position="19"/>
        <end position="151"/>
    </location>
</feature>
<evidence type="ECO:0000313" key="6">
    <source>
        <dbReference type="Proteomes" id="UP000075420"/>
    </source>
</evidence>
<protein>
    <submittedName>
        <fullName evidence="5">MarR family transcriptional regulator</fullName>
    </submittedName>
</protein>
<evidence type="ECO:0000259" key="4">
    <source>
        <dbReference type="PROSITE" id="PS50995"/>
    </source>
</evidence>
<dbReference type="Gene3D" id="1.10.10.10">
    <property type="entry name" value="Winged helix-like DNA-binding domain superfamily/Winged helix DNA-binding domain"/>
    <property type="match status" value="1"/>
</dbReference>
<dbReference type="PANTHER" id="PTHR33164">
    <property type="entry name" value="TRANSCRIPTIONAL REGULATOR, MARR FAMILY"/>
    <property type="match status" value="1"/>
</dbReference>
<dbReference type="GO" id="GO:0003700">
    <property type="term" value="F:DNA-binding transcription factor activity"/>
    <property type="evidence" value="ECO:0007669"/>
    <property type="project" value="InterPro"/>
</dbReference>
<gene>
    <name evidence="5" type="ORF">BE08_30170</name>
</gene>
<dbReference type="InterPro" id="IPR039422">
    <property type="entry name" value="MarR/SlyA-like"/>
</dbReference>
<dbReference type="EMBL" id="JELY01000198">
    <property type="protein sequence ID" value="KYF60052.1"/>
    <property type="molecule type" value="Genomic_DNA"/>
</dbReference>
<dbReference type="Proteomes" id="UP000075420">
    <property type="component" value="Unassembled WGS sequence"/>
</dbReference>
<evidence type="ECO:0000256" key="1">
    <source>
        <dbReference type="ARBA" id="ARBA00023015"/>
    </source>
</evidence>
<organism evidence="5 6">
    <name type="scientific">Sorangium cellulosum</name>
    <name type="common">Polyangium cellulosum</name>
    <dbReference type="NCBI Taxonomy" id="56"/>
    <lineage>
        <taxon>Bacteria</taxon>
        <taxon>Pseudomonadati</taxon>
        <taxon>Myxococcota</taxon>
        <taxon>Polyangia</taxon>
        <taxon>Polyangiales</taxon>
        <taxon>Polyangiaceae</taxon>
        <taxon>Sorangium</taxon>
    </lineage>
</organism>
<comment type="caution">
    <text evidence="5">The sequence shown here is derived from an EMBL/GenBank/DDBJ whole genome shotgun (WGS) entry which is preliminary data.</text>
</comment>
<proteinExistence type="predicted"/>
<dbReference type="AlphaFoldDB" id="A0A150PWJ4"/>
<evidence type="ECO:0000256" key="2">
    <source>
        <dbReference type="ARBA" id="ARBA00023125"/>
    </source>
</evidence>
<dbReference type="InterPro" id="IPR036390">
    <property type="entry name" value="WH_DNA-bd_sf"/>
</dbReference>
<keyword evidence="2" id="KW-0238">DNA-binding</keyword>
<evidence type="ECO:0000256" key="3">
    <source>
        <dbReference type="ARBA" id="ARBA00023163"/>
    </source>
</evidence>
<dbReference type="PANTHER" id="PTHR33164:SF64">
    <property type="entry name" value="TRANSCRIPTIONAL REGULATOR SLYA"/>
    <property type="match status" value="1"/>
</dbReference>
<name>A0A150PWJ4_SORCE</name>
<dbReference type="InterPro" id="IPR011991">
    <property type="entry name" value="ArsR-like_HTH"/>
</dbReference>
<dbReference type="CDD" id="cd00090">
    <property type="entry name" value="HTH_ARSR"/>
    <property type="match status" value="1"/>
</dbReference>
<dbReference type="Pfam" id="PF12802">
    <property type="entry name" value="MarR_2"/>
    <property type="match status" value="1"/>
</dbReference>
<evidence type="ECO:0000313" key="5">
    <source>
        <dbReference type="EMBL" id="KYF60052.1"/>
    </source>
</evidence>
<dbReference type="SMART" id="SM00347">
    <property type="entry name" value="HTH_MARR"/>
    <property type="match status" value="1"/>
</dbReference>
<keyword evidence="3" id="KW-0804">Transcription</keyword>
<dbReference type="PROSITE" id="PS50995">
    <property type="entry name" value="HTH_MARR_2"/>
    <property type="match status" value="1"/>
</dbReference>
<dbReference type="GO" id="GO:0006950">
    <property type="term" value="P:response to stress"/>
    <property type="evidence" value="ECO:0007669"/>
    <property type="project" value="TreeGrafter"/>
</dbReference>
<dbReference type="SUPFAM" id="SSF46785">
    <property type="entry name" value="Winged helix' DNA-binding domain"/>
    <property type="match status" value="1"/>
</dbReference>
<reference evidence="5 6" key="1">
    <citation type="submission" date="2014-02" db="EMBL/GenBank/DDBJ databases">
        <title>The small core and large imbalanced accessory genome model reveals a collaborative survival strategy of Sorangium cellulosum strains in nature.</title>
        <authorList>
            <person name="Han K."/>
            <person name="Peng R."/>
            <person name="Blom J."/>
            <person name="Li Y.-Z."/>
        </authorList>
    </citation>
    <scope>NUCLEOTIDE SEQUENCE [LARGE SCALE GENOMIC DNA]</scope>
    <source>
        <strain evidence="5 6">So0157-25</strain>
    </source>
</reference>
<dbReference type="PRINTS" id="PR00598">
    <property type="entry name" value="HTHMARR"/>
</dbReference>
<dbReference type="InterPro" id="IPR000835">
    <property type="entry name" value="HTH_MarR-typ"/>
</dbReference>